<gene>
    <name evidence="8" type="ORF">SAMN04487971_11083</name>
</gene>
<dbReference type="RefSeq" id="WP_090756278.1">
    <property type="nucleotide sequence ID" value="NZ_FNGE01000010.1"/>
</dbReference>
<dbReference type="SUPFAM" id="SSF56801">
    <property type="entry name" value="Acetyl-CoA synthetase-like"/>
    <property type="match status" value="1"/>
</dbReference>
<accession>A0A1G9JY76</accession>
<evidence type="ECO:0000256" key="2">
    <source>
        <dbReference type="ARBA" id="ARBA00022598"/>
    </source>
</evidence>
<dbReference type="Proteomes" id="UP000199555">
    <property type="component" value="Unassembled WGS sequence"/>
</dbReference>
<evidence type="ECO:0000259" key="6">
    <source>
        <dbReference type="Pfam" id="PF00501"/>
    </source>
</evidence>
<evidence type="ECO:0000256" key="1">
    <source>
        <dbReference type="ARBA" id="ARBA00006432"/>
    </source>
</evidence>
<evidence type="ECO:0000313" key="9">
    <source>
        <dbReference type="Proteomes" id="UP000199555"/>
    </source>
</evidence>
<organism evidence="8 9">
    <name type="scientific">Paracoccus chinensis</name>
    <dbReference type="NCBI Taxonomy" id="525640"/>
    <lineage>
        <taxon>Bacteria</taxon>
        <taxon>Pseudomonadati</taxon>
        <taxon>Pseudomonadota</taxon>
        <taxon>Alphaproteobacteria</taxon>
        <taxon>Rhodobacterales</taxon>
        <taxon>Paracoccaceae</taxon>
        <taxon>Paracoccus</taxon>
    </lineage>
</organism>
<evidence type="ECO:0000256" key="3">
    <source>
        <dbReference type="ARBA" id="ARBA00051915"/>
    </source>
</evidence>
<dbReference type="Pfam" id="PF13193">
    <property type="entry name" value="AMP-binding_C"/>
    <property type="match status" value="1"/>
</dbReference>
<dbReference type="AlphaFoldDB" id="A0A1G9JY76"/>
<sequence>MNIAQWLERTALERGHSPALFQGARQMADYAGFRDRAAALASALAQRGVGPGDRVAIFMKNRPEYLIVLYGIWYAGAVAVPINAKLHGKEAAWIIENSEARLAFVTEDPGAGLAAASAVKTIDVGSGDFVAMTQGSGAAPVSRGPDDLAWLFYTSGTTGRPKGVQITHGMLATMSLCYPLDVDAVTPEDAAFYAAPMSHGAGFYALIHVRMGARHICPDSAGFDAAEVLETARTQGPLSMFMAPTMVRRLTDEARRQGSDGDGIRTIVYGGGPMYRADIEDAVALLGSRFVQIYGQGECPMAISALPRNEVADRSHARWRKRLGSVGRAQSAVEIAIGDADGNPLPAGETGEIMVRGALVMPGYWRNPEATEKTLRSGWLMTGDMGSLDADGYLTLHDRSKDVIISGGTNIYPREIEDVLLTHPEVRECAVVGRPSPEWGEDVIAFVSLYPDATVDKAALDALCLAEIARFKRPKEYRFVADLPKNNYGKILKTELRRMLEDEG</sequence>
<dbReference type="Pfam" id="PF00501">
    <property type="entry name" value="AMP-binding"/>
    <property type="match status" value="1"/>
</dbReference>
<evidence type="ECO:0000313" key="8">
    <source>
        <dbReference type="EMBL" id="SDL42134.1"/>
    </source>
</evidence>
<dbReference type="EMBL" id="FNGE01000010">
    <property type="protein sequence ID" value="SDL42134.1"/>
    <property type="molecule type" value="Genomic_DNA"/>
</dbReference>
<comment type="similarity">
    <text evidence="1">Belongs to the ATP-dependent AMP-binding enzyme family.</text>
</comment>
<dbReference type="InterPro" id="IPR050237">
    <property type="entry name" value="ATP-dep_AMP-bd_enzyme"/>
</dbReference>
<dbReference type="InterPro" id="IPR042099">
    <property type="entry name" value="ANL_N_sf"/>
</dbReference>
<keyword evidence="9" id="KW-1185">Reference proteome</keyword>
<name>A0A1G9JY76_9RHOB</name>
<reference evidence="9" key="1">
    <citation type="submission" date="2016-10" db="EMBL/GenBank/DDBJ databases">
        <authorList>
            <person name="Varghese N."/>
            <person name="Submissions S."/>
        </authorList>
    </citation>
    <scope>NUCLEOTIDE SEQUENCE [LARGE SCALE GENOMIC DNA]</scope>
    <source>
        <strain evidence="9">CGMCC 1.7655</strain>
    </source>
</reference>
<dbReference type="OrthoDB" id="9803968at2"/>
<evidence type="ECO:0000256" key="4">
    <source>
        <dbReference type="ARBA" id="ARBA00066616"/>
    </source>
</evidence>
<dbReference type="PANTHER" id="PTHR43767">
    <property type="entry name" value="LONG-CHAIN-FATTY-ACID--COA LIGASE"/>
    <property type="match status" value="1"/>
</dbReference>
<protein>
    <recommendedName>
        <fullName evidence="5">3-methylmercaptopropionyl-CoA ligase</fullName>
        <ecNumber evidence="4">6.2.1.44</ecNumber>
    </recommendedName>
</protein>
<comment type="catalytic activity">
    <reaction evidence="3">
        <text>3-(methylsulfanyl)propanoate + ATP + CoA = 3-(methylsulfanyl)propanoyl-CoA + AMP + diphosphate</text>
        <dbReference type="Rhea" id="RHEA:43052"/>
        <dbReference type="ChEBI" id="CHEBI:30616"/>
        <dbReference type="ChEBI" id="CHEBI:33019"/>
        <dbReference type="ChEBI" id="CHEBI:49016"/>
        <dbReference type="ChEBI" id="CHEBI:57287"/>
        <dbReference type="ChEBI" id="CHEBI:82815"/>
        <dbReference type="ChEBI" id="CHEBI:456215"/>
        <dbReference type="EC" id="6.2.1.44"/>
    </reaction>
    <physiologicalReaction direction="left-to-right" evidence="3">
        <dbReference type="Rhea" id="RHEA:43053"/>
    </physiologicalReaction>
</comment>
<evidence type="ECO:0000256" key="5">
    <source>
        <dbReference type="ARBA" id="ARBA00067668"/>
    </source>
</evidence>
<dbReference type="InterPro" id="IPR020845">
    <property type="entry name" value="AMP-binding_CS"/>
</dbReference>
<proteinExistence type="inferred from homology"/>
<dbReference type="InterPro" id="IPR025110">
    <property type="entry name" value="AMP-bd_C"/>
</dbReference>
<dbReference type="Gene3D" id="3.30.300.30">
    <property type="match status" value="1"/>
</dbReference>
<keyword evidence="2" id="KW-0436">Ligase</keyword>
<dbReference type="FunFam" id="3.30.300.30:FF:000008">
    <property type="entry name" value="2,3-dihydroxybenzoate-AMP ligase"/>
    <property type="match status" value="1"/>
</dbReference>
<dbReference type="PROSITE" id="PS00455">
    <property type="entry name" value="AMP_BINDING"/>
    <property type="match status" value="1"/>
</dbReference>
<dbReference type="STRING" id="525640.SAMN04487971_11083"/>
<dbReference type="InterPro" id="IPR000873">
    <property type="entry name" value="AMP-dep_synth/lig_dom"/>
</dbReference>
<dbReference type="InterPro" id="IPR045851">
    <property type="entry name" value="AMP-bd_C_sf"/>
</dbReference>
<dbReference type="Gene3D" id="3.40.50.12780">
    <property type="entry name" value="N-terminal domain of ligase-like"/>
    <property type="match status" value="1"/>
</dbReference>
<feature type="domain" description="AMP-binding enzyme C-terminal" evidence="7">
    <location>
        <begin position="415"/>
        <end position="490"/>
    </location>
</feature>
<dbReference type="EC" id="6.2.1.44" evidence="4"/>
<evidence type="ECO:0000259" key="7">
    <source>
        <dbReference type="Pfam" id="PF13193"/>
    </source>
</evidence>
<dbReference type="PANTHER" id="PTHR43767:SF1">
    <property type="entry name" value="NONRIBOSOMAL PEPTIDE SYNTHASE PES1 (EUROFUNG)-RELATED"/>
    <property type="match status" value="1"/>
</dbReference>
<dbReference type="GO" id="GO:0016878">
    <property type="term" value="F:acid-thiol ligase activity"/>
    <property type="evidence" value="ECO:0007669"/>
    <property type="project" value="UniProtKB-ARBA"/>
</dbReference>
<feature type="domain" description="AMP-dependent synthetase/ligase" evidence="6">
    <location>
        <begin position="7"/>
        <end position="365"/>
    </location>
</feature>